<dbReference type="Proteomes" id="UP001216907">
    <property type="component" value="Unassembled WGS sequence"/>
</dbReference>
<keyword evidence="2" id="KW-1185">Reference proteome</keyword>
<dbReference type="PANTHER" id="PTHR30348:SF14">
    <property type="entry name" value="BLR8050 PROTEIN"/>
    <property type="match status" value="1"/>
</dbReference>
<dbReference type="EMBL" id="JARRAG010000002">
    <property type="protein sequence ID" value="MDG3005987.1"/>
    <property type="molecule type" value="Genomic_DNA"/>
</dbReference>
<reference evidence="1 2" key="1">
    <citation type="submission" date="2023-03" db="EMBL/GenBank/DDBJ databases">
        <title>Paludisphaera mucosa sp. nov. a novel planctomycete from northern fen.</title>
        <authorList>
            <person name="Ivanova A."/>
        </authorList>
    </citation>
    <scope>NUCLEOTIDE SEQUENCE [LARGE SCALE GENOMIC DNA]</scope>
    <source>
        <strain evidence="1 2">Pla2</strain>
    </source>
</reference>
<dbReference type="InterPro" id="IPR036520">
    <property type="entry name" value="UPF0759_sf"/>
</dbReference>
<evidence type="ECO:0000313" key="1">
    <source>
        <dbReference type="EMBL" id="MDG3005987.1"/>
    </source>
</evidence>
<dbReference type="Gene3D" id="3.20.20.410">
    <property type="entry name" value="Protein of unknown function UPF0759"/>
    <property type="match status" value="1"/>
</dbReference>
<dbReference type="PANTHER" id="PTHR30348">
    <property type="entry name" value="UNCHARACTERIZED PROTEIN YECE"/>
    <property type="match status" value="1"/>
</dbReference>
<dbReference type="Pfam" id="PF01904">
    <property type="entry name" value="DUF72"/>
    <property type="match status" value="1"/>
</dbReference>
<sequence>MARDGTERSGGSGVLHIGCAGWSLPREHAGRFPAGGTHLSRYSACYPAVEINSSFYRPHRPSTYARWAESVPEGFRFAVKAPKVITHERRLVDAGEPLEGFLEEATQLGAKLGPLLVQLPPSLRFSAESAKEFFAELRSRFDGDVALEPRHATWFEPAAERLIARYRVARVAADPAVVPAAGEPGGWDGLVYYRMHGAPKVYYSTYSDDDLERLADSLKAAARSAVVWCIFDNTAEGAAIVNALDLLGRIAETS</sequence>
<name>A0ABT6FEM9_9BACT</name>
<protein>
    <submittedName>
        <fullName evidence="1">DUF72 domain-containing protein</fullName>
    </submittedName>
</protein>
<dbReference type="InterPro" id="IPR002763">
    <property type="entry name" value="DUF72"/>
</dbReference>
<proteinExistence type="predicted"/>
<organism evidence="1 2">
    <name type="scientific">Paludisphaera mucosa</name>
    <dbReference type="NCBI Taxonomy" id="3030827"/>
    <lineage>
        <taxon>Bacteria</taxon>
        <taxon>Pseudomonadati</taxon>
        <taxon>Planctomycetota</taxon>
        <taxon>Planctomycetia</taxon>
        <taxon>Isosphaerales</taxon>
        <taxon>Isosphaeraceae</taxon>
        <taxon>Paludisphaera</taxon>
    </lineage>
</organism>
<comment type="caution">
    <text evidence="1">The sequence shown here is derived from an EMBL/GenBank/DDBJ whole genome shotgun (WGS) entry which is preliminary data.</text>
</comment>
<dbReference type="RefSeq" id="WP_277862294.1">
    <property type="nucleotide sequence ID" value="NZ_JARRAG010000002.1"/>
</dbReference>
<evidence type="ECO:0000313" key="2">
    <source>
        <dbReference type="Proteomes" id="UP001216907"/>
    </source>
</evidence>
<dbReference type="SUPFAM" id="SSF117396">
    <property type="entry name" value="TM1631-like"/>
    <property type="match status" value="1"/>
</dbReference>
<gene>
    <name evidence="1" type="ORF">PZE19_19605</name>
</gene>
<accession>A0ABT6FEM9</accession>